<organism evidence="2 3">
    <name type="scientific">Cyphomyrmex costatus</name>
    <dbReference type="NCBI Taxonomy" id="456900"/>
    <lineage>
        <taxon>Eukaryota</taxon>
        <taxon>Metazoa</taxon>
        <taxon>Ecdysozoa</taxon>
        <taxon>Arthropoda</taxon>
        <taxon>Hexapoda</taxon>
        <taxon>Insecta</taxon>
        <taxon>Pterygota</taxon>
        <taxon>Neoptera</taxon>
        <taxon>Endopterygota</taxon>
        <taxon>Hymenoptera</taxon>
        <taxon>Apocrita</taxon>
        <taxon>Aculeata</taxon>
        <taxon>Formicoidea</taxon>
        <taxon>Formicidae</taxon>
        <taxon>Myrmicinae</taxon>
        <taxon>Cyphomyrmex</taxon>
    </lineage>
</organism>
<dbReference type="Proteomes" id="UP000078542">
    <property type="component" value="Unassembled WGS sequence"/>
</dbReference>
<feature type="region of interest" description="Disordered" evidence="1">
    <location>
        <begin position="83"/>
        <end position="109"/>
    </location>
</feature>
<keyword evidence="3" id="KW-1185">Reference proteome</keyword>
<evidence type="ECO:0000313" key="2">
    <source>
        <dbReference type="EMBL" id="KYM93918.1"/>
    </source>
</evidence>
<name>A0A151I746_9HYME</name>
<evidence type="ECO:0000313" key="3">
    <source>
        <dbReference type="Proteomes" id="UP000078542"/>
    </source>
</evidence>
<proteinExistence type="predicted"/>
<accession>A0A151I746</accession>
<sequence>MWCSGGSVYPEVSRRVQVHLEWGHLPAEGARPVATGVNLRNPKDRTGRFIVSDAGFASVGDVPRGPRGARSRALASRGSSLLRGFRGGASRRGRPLRPPFNAQLRTGTD</sequence>
<reference evidence="2 3" key="1">
    <citation type="submission" date="2016-03" db="EMBL/GenBank/DDBJ databases">
        <title>Cyphomyrmex costatus WGS genome.</title>
        <authorList>
            <person name="Nygaard S."/>
            <person name="Hu H."/>
            <person name="Boomsma J."/>
            <person name="Zhang G."/>
        </authorList>
    </citation>
    <scope>NUCLEOTIDE SEQUENCE [LARGE SCALE GENOMIC DNA]</scope>
    <source>
        <strain evidence="2">MS0001</strain>
        <tissue evidence="2">Whole body</tissue>
    </source>
</reference>
<protein>
    <submittedName>
        <fullName evidence="2">Uncharacterized protein</fullName>
    </submittedName>
</protein>
<dbReference type="AlphaFoldDB" id="A0A151I746"/>
<evidence type="ECO:0000256" key="1">
    <source>
        <dbReference type="SAM" id="MobiDB-lite"/>
    </source>
</evidence>
<gene>
    <name evidence="2" type="ORF">ALC62_15474</name>
</gene>
<dbReference type="EMBL" id="KQ978454">
    <property type="protein sequence ID" value="KYM93918.1"/>
    <property type="molecule type" value="Genomic_DNA"/>
</dbReference>